<evidence type="ECO:0000256" key="1">
    <source>
        <dbReference type="ARBA" id="ARBA00023115"/>
    </source>
</evidence>
<sequence>MSQHNLLYDAADEFGPIRVFDDGQYRILSFADGDEQSRIRLSTPHVLQHEYTQAMMLALLFCTPKRVCILGLGGGTLVHALYYAVPSVQISAVELRADVLDAADMFFKLPKGKRIQLTLGNAIDHVEQGLDKKVDLLMTDIYNTQGMDIHVLAPSFIENCAKNIKETGWLVLNCWIDQKHNDDLTQCLKEHFRSVSALDTGSGNWVILAGKQKPDHTAKELKTMAQKMSNTLGFSLNKWLTRLTEL</sequence>
<accession>A0A366CY99</accession>
<dbReference type="InterPro" id="IPR029063">
    <property type="entry name" value="SAM-dependent_MTases_sf"/>
</dbReference>
<name>A0A366CY99_9GAMM</name>
<dbReference type="CDD" id="cd02440">
    <property type="entry name" value="AdoMet_MTases"/>
    <property type="match status" value="1"/>
</dbReference>
<dbReference type="Gene3D" id="3.40.50.150">
    <property type="entry name" value="Vaccinia Virus protein VP39"/>
    <property type="match status" value="1"/>
</dbReference>
<dbReference type="PANTHER" id="PTHR43317">
    <property type="entry name" value="THERMOSPERMINE SYNTHASE ACAULIS5"/>
    <property type="match status" value="1"/>
</dbReference>
<protein>
    <submittedName>
        <fullName evidence="2">Spermidine synthase</fullName>
    </submittedName>
</protein>
<organism evidence="2 3">
    <name type="scientific">Marinomonas aquiplantarum</name>
    <dbReference type="NCBI Taxonomy" id="491951"/>
    <lineage>
        <taxon>Bacteria</taxon>
        <taxon>Pseudomonadati</taxon>
        <taxon>Pseudomonadota</taxon>
        <taxon>Gammaproteobacteria</taxon>
        <taxon>Oceanospirillales</taxon>
        <taxon>Oceanospirillaceae</taxon>
        <taxon>Marinomonas</taxon>
    </lineage>
</organism>
<dbReference type="PANTHER" id="PTHR43317:SF1">
    <property type="entry name" value="THERMOSPERMINE SYNTHASE ACAULIS5"/>
    <property type="match status" value="1"/>
</dbReference>
<dbReference type="Pfam" id="PF01564">
    <property type="entry name" value="Spermine_synth"/>
    <property type="match status" value="1"/>
</dbReference>
<dbReference type="GO" id="GO:0006596">
    <property type="term" value="P:polyamine biosynthetic process"/>
    <property type="evidence" value="ECO:0007669"/>
    <property type="project" value="UniProtKB-KW"/>
</dbReference>
<dbReference type="RefSeq" id="WP_113874766.1">
    <property type="nucleotide sequence ID" value="NZ_QNRF01000005.1"/>
</dbReference>
<evidence type="ECO:0000313" key="3">
    <source>
        <dbReference type="Proteomes" id="UP000252086"/>
    </source>
</evidence>
<keyword evidence="1" id="KW-0620">Polyamine biosynthesis</keyword>
<dbReference type="SUPFAM" id="SSF53335">
    <property type="entry name" value="S-adenosyl-L-methionine-dependent methyltransferases"/>
    <property type="match status" value="1"/>
</dbReference>
<dbReference type="OrthoDB" id="9761985at2"/>
<dbReference type="AlphaFoldDB" id="A0A366CY99"/>
<gene>
    <name evidence="2" type="ORF">DFP76_105294</name>
</gene>
<keyword evidence="3" id="KW-1185">Reference proteome</keyword>
<proteinExistence type="predicted"/>
<dbReference type="Proteomes" id="UP000252086">
    <property type="component" value="Unassembled WGS sequence"/>
</dbReference>
<evidence type="ECO:0000313" key="2">
    <source>
        <dbReference type="EMBL" id="RBO82821.1"/>
    </source>
</evidence>
<comment type="caution">
    <text evidence="2">The sequence shown here is derived from an EMBL/GenBank/DDBJ whole genome shotgun (WGS) entry which is preliminary data.</text>
</comment>
<reference evidence="2 3" key="1">
    <citation type="submission" date="2018-06" db="EMBL/GenBank/DDBJ databases">
        <title>Genomic Encyclopedia of Type Strains, Phase III (KMG-III): the genomes of soil and plant-associated and newly described type strains.</title>
        <authorList>
            <person name="Whitman W."/>
        </authorList>
    </citation>
    <scope>NUCLEOTIDE SEQUENCE [LARGE SCALE GENOMIC DNA]</scope>
    <source>
        <strain evidence="2 3">CECT 7732</strain>
    </source>
</reference>
<dbReference type="EMBL" id="QNRF01000005">
    <property type="protein sequence ID" value="RBO82821.1"/>
    <property type="molecule type" value="Genomic_DNA"/>
</dbReference>